<gene>
    <name evidence="3" type="ORF">BKP35_09635</name>
</gene>
<accession>A0A1S2LKH7</accession>
<protein>
    <recommendedName>
        <fullName evidence="2">GP-PDE domain-containing protein</fullName>
    </recommendedName>
</protein>
<evidence type="ECO:0000259" key="2">
    <source>
        <dbReference type="PROSITE" id="PS51704"/>
    </source>
</evidence>
<sequence>MNSIYSHTPIYKRKKRKQPIKFLIITFLFTLIISIFAIPFTKDHSRNVKPFFKELDTPIVIAHRGGSAFPENTLPAFEHSEQIGVDVLEFDIHMTKDGHLVAIHDFTVDRTTNGTGEVDSFTLDELQQLDAGYYFTDREGNYPFRNEGITIPTVEEIFEQFSHMDMNIEIKAQYPKAGPSEIEAKLWQLIQQYEMKDKVLLASFEQKIINKFNELANGQVAISGGKNEVTKFVLLNKFFLSKLYNPKVDALQMPTKVNLFNLADQKLVRNAQKLNMHVHYWTINDRETMEELLKLGADGIITDDPELLMEVMKELGMR</sequence>
<evidence type="ECO:0000313" key="4">
    <source>
        <dbReference type="Proteomes" id="UP000180098"/>
    </source>
</evidence>
<evidence type="ECO:0000313" key="3">
    <source>
        <dbReference type="EMBL" id="OIJ12824.1"/>
    </source>
</evidence>
<dbReference type="GO" id="GO:0008081">
    <property type="term" value="F:phosphoric diester hydrolase activity"/>
    <property type="evidence" value="ECO:0007669"/>
    <property type="project" value="InterPro"/>
</dbReference>
<dbReference type="EMBL" id="MLQQ01000018">
    <property type="protein sequence ID" value="OIJ12824.1"/>
    <property type="molecule type" value="Genomic_DNA"/>
</dbReference>
<dbReference type="OrthoDB" id="384721at2"/>
<dbReference type="GO" id="GO:0006629">
    <property type="term" value="P:lipid metabolic process"/>
    <property type="evidence" value="ECO:0007669"/>
    <property type="project" value="InterPro"/>
</dbReference>
<feature type="domain" description="GP-PDE" evidence="2">
    <location>
        <begin position="58"/>
        <end position="312"/>
    </location>
</feature>
<dbReference type="PANTHER" id="PTHR46211:SF14">
    <property type="entry name" value="GLYCEROPHOSPHODIESTER PHOSPHODIESTERASE"/>
    <property type="match status" value="1"/>
</dbReference>
<dbReference type="CDD" id="cd08561">
    <property type="entry name" value="GDPD_cytoplasmic_ScUgpQ2_like"/>
    <property type="match status" value="1"/>
</dbReference>
<dbReference type="AlphaFoldDB" id="A0A1S2LKH7"/>
<proteinExistence type="predicted"/>
<dbReference type="PROSITE" id="PS51704">
    <property type="entry name" value="GP_PDE"/>
    <property type="match status" value="1"/>
</dbReference>
<dbReference type="InterPro" id="IPR030395">
    <property type="entry name" value="GP_PDE_dom"/>
</dbReference>
<keyword evidence="4" id="KW-1185">Reference proteome</keyword>
<keyword evidence="1" id="KW-1133">Transmembrane helix</keyword>
<dbReference type="Gene3D" id="3.20.20.190">
    <property type="entry name" value="Phosphatidylinositol (PI) phosphodiesterase"/>
    <property type="match status" value="1"/>
</dbReference>
<dbReference type="InterPro" id="IPR017946">
    <property type="entry name" value="PLC-like_Pdiesterase_TIM-brl"/>
</dbReference>
<feature type="transmembrane region" description="Helical" evidence="1">
    <location>
        <begin position="20"/>
        <end position="40"/>
    </location>
</feature>
<dbReference type="Proteomes" id="UP000180098">
    <property type="component" value="Unassembled WGS sequence"/>
</dbReference>
<dbReference type="PANTHER" id="PTHR46211">
    <property type="entry name" value="GLYCEROPHOSPHORYL DIESTER PHOSPHODIESTERASE"/>
    <property type="match status" value="1"/>
</dbReference>
<dbReference type="SUPFAM" id="SSF51695">
    <property type="entry name" value="PLC-like phosphodiesterases"/>
    <property type="match status" value="1"/>
</dbReference>
<keyword evidence="1" id="KW-0812">Transmembrane</keyword>
<keyword evidence="1" id="KW-0472">Membrane</keyword>
<evidence type="ECO:0000256" key="1">
    <source>
        <dbReference type="SAM" id="Phobius"/>
    </source>
</evidence>
<organism evidence="3 4">
    <name type="scientific">Anaerobacillus arseniciselenatis</name>
    <dbReference type="NCBI Taxonomy" id="85682"/>
    <lineage>
        <taxon>Bacteria</taxon>
        <taxon>Bacillati</taxon>
        <taxon>Bacillota</taxon>
        <taxon>Bacilli</taxon>
        <taxon>Bacillales</taxon>
        <taxon>Bacillaceae</taxon>
        <taxon>Anaerobacillus</taxon>
    </lineage>
</organism>
<comment type="caution">
    <text evidence="3">The sequence shown here is derived from an EMBL/GenBank/DDBJ whole genome shotgun (WGS) entry which is preliminary data.</text>
</comment>
<reference evidence="3 4" key="1">
    <citation type="submission" date="2016-10" db="EMBL/GenBank/DDBJ databases">
        <title>Draft genome sequences of four alkaliphilic bacteria belonging to the Anaerobacillus genus.</title>
        <authorList>
            <person name="Bassil N.M."/>
            <person name="Lloyd J.R."/>
        </authorList>
    </citation>
    <scope>NUCLEOTIDE SEQUENCE [LARGE SCALE GENOMIC DNA]</scope>
    <source>
        <strain evidence="3 4">DSM 15340</strain>
    </source>
</reference>
<dbReference type="Pfam" id="PF03009">
    <property type="entry name" value="GDPD"/>
    <property type="match status" value="1"/>
</dbReference>
<name>A0A1S2LKH7_9BACI</name>
<dbReference type="RefSeq" id="WP_071313131.1">
    <property type="nucleotide sequence ID" value="NZ_MLQQ01000018.1"/>
</dbReference>